<evidence type="ECO:0000313" key="15">
    <source>
        <dbReference type="Proteomes" id="UP001408789"/>
    </source>
</evidence>
<dbReference type="Pfam" id="PF02225">
    <property type="entry name" value="PA"/>
    <property type="match status" value="1"/>
</dbReference>
<dbReference type="FunFam" id="3.50.30.30:FF:000005">
    <property type="entry name" value="subtilisin-like protease SBT1.5"/>
    <property type="match status" value="1"/>
</dbReference>
<feature type="active site" description="Charge relay system" evidence="7 8">
    <location>
        <position position="586"/>
    </location>
</feature>
<keyword evidence="6" id="KW-0325">Glycoprotein</keyword>
<dbReference type="InterPro" id="IPR034197">
    <property type="entry name" value="Peptidases_S8_3"/>
</dbReference>
<comment type="caution">
    <text evidence="14">The sequence shown here is derived from an EMBL/GenBank/DDBJ whole genome shotgun (WGS) entry which is preliminary data.</text>
</comment>
<dbReference type="Gene3D" id="3.40.50.200">
    <property type="entry name" value="Peptidase S8/S53 domain"/>
    <property type="match status" value="2"/>
</dbReference>
<dbReference type="FunFam" id="3.40.50.200:FF:000006">
    <property type="entry name" value="Subtilisin-like protease SBT1.5"/>
    <property type="match status" value="1"/>
</dbReference>
<evidence type="ECO:0000259" key="10">
    <source>
        <dbReference type="Pfam" id="PF00082"/>
    </source>
</evidence>
<accession>A0AAP0DRS7</accession>
<organism evidence="14 15">
    <name type="scientific">Deinandra increscens subsp. villosa</name>
    <dbReference type="NCBI Taxonomy" id="3103831"/>
    <lineage>
        <taxon>Eukaryota</taxon>
        <taxon>Viridiplantae</taxon>
        <taxon>Streptophyta</taxon>
        <taxon>Embryophyta</taxon>
        <taxon>Tracheophyta</taxon>
        <taxon>Spermatophyta</taxon>
        <taxon>Magnoliopsida</taxon>
        <taxon>eudicotyledons</taxon>
        <taxon>Gunneridae</taxon>
        <taxon>Pentapetalae</taxon>
        <taxon>asterids</taxon>
        <taxon>campanulids</taxon>
        <taxon>Asterales</taxon>
        <taxon>Asteraceae</taxon>
        <taxon>Asteroideae</taxon>
        <taxon>Heliantheae alliance</taxon>
        <taxon>Madieae</taxon>
        <taxon>Madiinae</taxon>
        <taxon>Deinandra</taxon>
    </lineage>
</organism>
<evidence type="ECO:0008006" key="16">
    <source>
        <dbReference type="Google" id="ProtNLM"/>
    </source>
</evidence>
<dbReference type="PROSITE" id="PS00138">
    <property type="entry name" value="SUBTILASE_SER"/>
    <property type="match status" value="1"/>
</dbReference>
<feature type="active site" description="Charge relay system" evidence="7 8">
    <location>
        <position position="225"/>
    </location>
</feature>
<feature type="domain" description="PA" evidence="11">
    <location>
        <begin position="426"/>
        <end position="500"/>
    </location>
</feature>
<feature type="domain" description="Subtilisin-like protease fibronectin type-III" evidence="13">
    <location>
        <begin position="699"/>
        <end position="794"/>
    </location>
</feature>
<dbReference type="AlphaFoldDB" id="A0AAP0DRS7"/>
<reference evidence="14 15" key="1">
    <citation type="submission" date="2024-04" db="EMBL/GenBank/DDBJ databases">
        <title>The reference genome of an endangered Asteraceae, Deinandra increscens subsp. villosa, native to the Central Coast of California.</title>
        <authorList>
            <person name="Guilliams M."/>
            <person name="Hasenstab-Lehman K."/>
            <person name="Meyer R."/>
            <person name="Mcevoy S."/>
        </authorList>
    </citation>
    <scope>NUCLEOTIDE SEQUENCE [LARGE SCALE GENOMIC DNA]</scope>
    <source>
        <tissue evidence="14">Leaf</tissue>
    </source>
</reference>
<dbReference type="FunFam" id="3.30.70.80:FF:000002">
    <property type="entry name" value="Subtilisin-like protease SBT5.3"/>
    <property type="match status" value="1"/>
</dbReference>
<evidence type="ECO:0000313" key="14">
    <source>
        <dbReference type="EMBL" id="KAK9078140.1"/>
    </source>
</evidence>
<name>A0AAP0DRS7_9ASTR</name>
<dbReference type="InterPro" id="IPR000209">
    <property type="entry name" value="Peptidase_S8/S53_dom"/>
</dbReference>
<dbReference type="GO" id="GO:0004252">
    <property type="term" value="F:serine-type endopeptidase activity"/>
    <property type="evidence" value="ECO:0007669"/>
    <property type="project" value="UniProtKB-UniRule"/>
</dbReference>
<feature type="signal peptide" evidence="9">
    <location>
        <begin position="1"/>
        <end position="29"/>
    </location>
</feature>
<dbReference type="Gene3D" id="3.30.70.80">
    <property type="entry name" value="Peptidase S8 propeptide/proteinase inhibitor I9"/>
    <property type="match status" value="1"/>
</dbReference>
<dbReference type="SUPFAM" id="SSF52743">
    <property type="entry name" value="Subtilisin-like"/>
    <property type="match status" value="1"/>
</dbReference>
<dbReference type="PANTHER" id="PTHR10795">
    <property type="entry name" value="PROPROTEIN CONVERTASE SUBTILISIN/KEXIN"/>
    <property type="match status" value="1"/>
</dbReference>
<dbReference type="InterPro" id="IPR003137">
    <property type="entry name" value="PA_domain"/>
</dbReference>
<evidence type="ECO:0000259" key="11">
    <source>
        <dbReference type="Pfam" id="PF02225"/>
    </source>
</evidence>
<evidence type="ECO:0000256" key="6">
    <source>
        <dbReference type="ARBA" id="ARBA00023180"/>
    </source>
</evidence>
<evidence type="ECO:0000259" key="13">
    <source>
        <dbReference type="Pfam" id="PF17766"/>
    </source>
</evidence>
<dbReference type="InterPro" id="IPR023828">
    <property type="entry name" value="Peptidase_S8_Ser-AS"/>
</dbReference>
<evidence type="ECO:0000256" key="1">
    <source>
        <dbReference type="ARBA" id="ARBA00011073"/>
    </source>
</evidence>
<evidence type="ECO:0000256" key="5">
    <source>
        <dbReference type="ARBA" id="ARBA00022825"/>
    </source>
</evidence>
<proteinExistence type="inferred from homology"/>
<evidence type="ECO:0000256" key="3">
    <source>
        <dbReference type="ARBA" id="ARBA00022729"/>
    </source>
</evidence>
<keyword evidence="5 8" id="KW-0720">Serine protease</keyword>
<dbReference type="FunFam" id="2.60.40.2310:FF:000001">
    <property type="entry name" value="Subtilisin-like protease SBT1.5"/>
    <property type="match status" value="1"/>
</dbReference>
<dbReference type="Pfam" id="PF00082">
    <property type="entry name" value="Peptidase_S8"/>
    <property type="match status" value="1"/>
</dbReference>
<dbReference type="InterPro" id="IPR037045">
    <property type="entry name" value="S8pro/Inhibitor_I9_sf"/>
</dbReference>
<evidence type="ECO:0000256" key="4">
    <source>
        <dbReference type="ARBA" id="ARBA00022801"/>
    </source>
</evidence>
<dbReference type="Pfam" id="PF17766">
    <property type="entry name" value="fn3_6"/>
    <property type="match status" value="1"/>
</dbReference>
<dbReference type="Pfam" id="PF05922">
    <property type="entry name" value="Inhibitor_I9"/>
    <property type="match status" value="1"/>
</dbReference>
<evidence type="ECO:0000259" key="12">
    <source>
        <dbReference type="Pfam" id="PF05922"/>
    </source>
</evidence>
<gene>
    <name evidence="14" type="ORF">SSX86_002197</name>
</gene>
<keyword evidence="15" id="KW-1185">Reference proteome</keyword>
<keyword evidence="2 8" id="KW-0645">Protease</keyword>
<dbReference type="SUPFAM" id="SSF52025">
    <property type="entry name" value="PA domain"/>
    <property type="match status" value="1"/>
</dbReference>
<dbReference type="GO" id="GO:0006508">
    <property type="term" value="P:proteolysis"/>
    <property type="evidence" value="ECO:0007669"/>
    <property type="project" value="UniProtKB-KW"/>
</dbReference>
<dbReference type="InterPro" id="IPR010259">
    <property type="entry name" value="S8pro/Inhibitor_I9"/>
</dbReference>
<feature type="chain" id="PRO_5043040989" description="Subtilisin-like protease" evidence="9">
    <location>
        <begin position="30"/>
        <end position="797"/>
    </location>
</feature>
<dbReference type="Gene3D" id="3.50.30.30">
    <property type="match status" value="1"/>
</dbReference>
<dbReference type="InterPro" id="IPR041469">
    <property type="entry name" value="Subtilisin-like_FN3"/>
</dbReference>
<keyword evidence="3 9" id="KW-0732">Signal</keyword>
<sequence length="797" mass="85817">MRACSAATCVYPLLSFLLFSALLHRPTFATKRSYVVYLGAHSHNFEVSLDDIDRVRDGHYEFLGSCLGSKDKAKDAIFYSYTRHINGFAAILEDEEAAQIAKNPSVVSVFLNRGRKLHTTRSWDFMGLEDNGVISSGSIWKKARFGENTIIGNLDTGVWPESKSFGDEGMGPVPLKWKGVCQNGADASFRCNRKLIGARFFNKGYASAVGPLNSSFESPRDHEGHGSHTLSTAGGNFVSDASVFGYGNGTAKGGSPNARVAAYKVCFPPVNGNECFDADILAAFDMAIHDGVDVLSVSLGGDAVPFFNDSVAIGSFHAVKHGIVVVCSAGNSGPADGTVSNVATWQITVGASTMDRQFPSYAVLGNNMRFKVSSSTTFDFNFFPLISSKRFDFQGESLSVKALPKNKLFPVISSLEAKAANADASDAQLCKAGSLDPKLAKGKILVCLRGDNARVDKGQEAALAGAAGMILANNDASGNEIIADPHVLPVTHITYTDGLAVYHYINSTKAPMAYITHPSTQLDTKPAPFMAAFSSKGPNIITPEILKPDITAPGVSIIAAYTESQGPTNQDFDTRRVQYNCVSGTSMSCPHVSGIVGLLKTLHPDWSPAAIRSAIMTTARTRDNEAKPMTNASHIKATPFSYGAGHVQPNRAMDPGLVYDLTTTDYLDFLCALGYSKSQIEKFSETPYTCPSKNISLINFNYPSITVHNLNGSITVTRTVKNVGSPGTYTSQVFKPAGVSVQVRPKSLKFKKIGEEKMFQVTFKSRKGRVVGDYVFGQLKWSDGKHYVRSPIVVNTI</sequence>
<keyword evidence="4 8" id="KW-0378">Hydrolase</keyword>
<feature type="domain" description="Inhibitor I9" evidence="12">
    <location>
        <begin position="33"/>
        <end position="118"/>
    </location>
</feature>
<evidence type="ECO:0000256" key="7">
    <source>
        <dbReference type="PIRSR" id="PIRSR615500-1"/>
    </source>
</evidence>
<dbReference type="InterPro" id="IPR046450">
    <property type="entry name" value="PA_dom_sf"/>
</dbReference>
<dbReference type="CDD" id="cd04852">
    <property type="entry name" value="Peptidases_S8_3"/>
    <property type="match status" value="1"/>
</dbReference>
<dbReference type="Gene3D" id="2.60.40.2310">
    <property type="match status" value="1"/>
</dbReference>
<dbReference type="InterPro" id="IPR036852">
    <property type="entry name" value="Peptidase_S8/S53_dom_sf"/>
</dbReference>
<feature type="active site" description="Charge relay system" evidence="7 8">
    <location>
        <position position="155"/>
    </location>
</feature>
<protein>
    <recommendedName>
        <fullName evidence="16">Subtilisin-like protease</fullName>
    </recommendedName>
</protein>
<evidence type="ECO:0000256" key="2">
    <source>
        <dbReference type="ARBA" id="ARBA00022670"/>
    </source>
</evidence>
<comment type="similarity">
    <text evidence="1 8">Belongs to the peptidase S8 family.</text>
</comment>
<evidence type="ECO:0000256" key="9">
    <source>
        <dbReference type="SAM" id="SignalP"/>
    </source>
</evidence>
<dbReference type="InterPro" id="IPR045051">
    <property type="entry name" value="SBT"/>
</dbReference>
<dbReference type="Proteomes" id="UP001408789">
    <property type="component" value="Unassembled WGS sequence"/>
</dbReference>
<dbReference type="InterPro" id="IPR015500">
    <property type="entry name" value="Peptidase_S8_subtilisin-rel"/>
</dbReference>
<dbReference type="EMBL" id="JBCNJP010000006">
    <property type="protein sequence ID" value="KAK9078140.1"/>
    <property type="molecule type" value="Genomic_DNA"/>
</dbReference>
<dbReference type="PRINTS" id="PR00723">
    <property type="entry name" value="SUBTILISIN"/>
</dbReference>
<feature type="domain" description="Peptidase S8/S53" evidence="10">
    <location>
        <begin position="146"/>
        <end position="645"/>
    </location>
</feature>
<dbReference type="CDD" id="cd02120">
    <property type="entry name" value="PA_subtilisin_like"/>
    <property type="match status" value="1"/>
</dbReference>
<evidence type="ECO:0000256" key="8">
    <source>
        <dbReference type="PROSITE-ProRule" id="PRU01240"/>
    </source>
</evidence>
<dbReference type="PROSITE" id="PS51892">
    <property type="entry name" value="SUBTILASE"/>
    <property type="match status" value="1"/>
</dbReference>